<name>A0A7Y9LT01_9MICC</name>
<dbReference type="InterPro" id="IPR035985">
    <property type="entry name" value="Ubiquitin-activating_enz"/>
</dbReference>
<dbReference type="GO" id="GO:0008146">
    <property type="term" value="F:sulfotransferase activity"/>
    <property type="evidence" value="ECO:0007669"/>
    <property type="project" value="TreeGrafter"/>
</dbReference>
<organism evidence="5 6">
    <name type="scientific">Psychromicrobium silvestre</name>
    <dbReference type="NCBI Taxonomy" id="1645614"/>
    <lineage>
        <taxon>Bacteria</taxon>
        <taxon>Bacillati</taxon>
        <taxon>Actinomycetota</taxon>
        <taxon>Actinomycetes</taxon>
        <taxon>Micrococcales</taxon>
        <taxon>Micrococcaceae</taxon>
        <taxon>Psychromicrobium</taxon>
    </lineage>
</organism>
<reference evidence="5 6" key="1">
    <citation type="submission" date="2020-07" db="EMBL/GenBank/DDBJ databases">
        <title>Sequencing the genomes of 1000 actinobacteria strains.</title>
        <authorList>
            <person name="Klenk H.-P."/>
        </authorList>
    </citation>
    <scope>NUCLEOTIDE SEQUENCE [LARGE SCALE GENOMIC DNA]</scope>
    <source>
        <strain evidence="5 6">DSM 102047</strain>
    </source>
</reference>
<dbReference type="InterPro" id="IPR000594">
    <property type="entry name" value="ThiF_NAD_FAD-bd"/>
</dbReference>
<dbReference type="InterPro" id="IPR001763">
    <property type="entry name" value="Rhodanese-like_dom"/>
</dbReference>
<dbReference type="SMART" id="SM00450">
    <property type="entry name" value="RHOD"/>
    <property type="match status" value="1"/>
</dbReference>
<feature type="domain" description="Rhodanese" evidence="4">
    <location>
        <begin position="284"/>
        <end position="367"/>
    </location>
</feature>
<evidence type="ECO:0000259" key="4">
    <source>
        <dbReference type="PROSITE" id="PS50206"/>
    </source>
</evidence>
<gene>
    <name evidence="5" type="ORF">FHU41_001259</name>
</gene>
<proteinExistence type="predicted"/>
<sequence length="367" mass="39012">MSSLRDPLVEIGPELSAEELQRYSRHLLLPEVGVPGQRRLKNARVLVIGAGGLGSPVISYLAAAGVGSLAVIDDDVVDVSNLQRQVLHGVASVGAAKVDSAAGAVRDLNPLVSFEAIEDRLTSSNALELFSRFDLVIDGSDNFATRYLVSDACEILRKPLVWGSILRFDGQVSLFWAGHGPSYRDVFPEPPPADAVPSCSEAGVFGMLCGVIGSAMAGEAIKLITGVGSLLLGRLQVYDALESSWRTVRVSPDPERQPVTSLIDYQEFCGIQPPASVAIDASSLAPGFQWIDVRSPSETALGTMPRAILLPKAQIDAGEYSSLPRDVDLLLFCRTGMRSAAAVLALRAAGFERVWSVAGGVDPEDWA</sequence>
<dbReference type="NCBIfam" id="NF004281">
    <property type="entry name" value="PRK05690.1"/>
    <property type="match status" value="1"/>
</dbReference>
<evidence type="ECO:0000313" key="5">
    <source>
        <dbReference type="EMBL" id="NYE95038.1"/>
    </source>
</evidence>
<dbReference type="PANTHER" id="PTHR10953">
    <property type="entry name" value="UBIQUITIN-ACTIVATING ENZYME E1"/>
    <property type="match status" value="1"/>
</dbReference>
<dbReference type="GO" id="GO:0005829">
    <property type="term" value="C:cytosol"/>
    <property type="evidence" value="ECO:0007669"/>
    <property type="project" value="TreeGrafter"/>
</dbReference>
<dbReference type="PROSITE" id="PS50206">
    <property type="entry name" value="RHODANESE_3"/>
    <property type="match status" value="1"/>
</dbReference>
<dbReference type="InterPro" id="IPR036873">
    <property type="entry name" value="Rhodanese-like_dom_sf"/>
</dbReference>
<dbReference type="Gene3D" id="3.40.50.720">
    <property type="entry name" value="NAD(P)-binding Rossmann-like Domain"/>
    <property type="match status" value="1"/>
</dbReference>
<dbReference type="Gene3D" id="3.40.250.10">
    <property type="entry name" value="Rhodanese-like domain"/>
    <property type="match status" value="1"/>
</dbReference>
<dbReference type="SUPFAM" id="SSF52821">
    <property type="entry name" value="Rhodanese/Cell cycle control phosphatase"/>
    <property type="match status" value="1"/>
</dbReference>
<dbReference type="GO" id="GO:0008641">
    <property type="term" value="F:ubiquitin-like modifier activating enzyme activity"/>
    <property type="evidence" value="ECO:0007669"/>
    <property type="project" value="InterPro"/>
</dbReference>
<dbReference type="FunFam" id="3.40.50.720:FF:000033">
    <property type="entry name" value="Adenylyltransferase and sulfurtransferase MOCS3"/>
    <property type="match status" value="1"/>
</dbReference>
<evidence type="ECO:0000256" key="2">
    <source>
        <dbReference type="ARBA" id="ARBA00022741"/>
    </source>
</evidence>
<dbReference type="EMBL" id="JACBYQ010000001">
    <property type="protein sequence ID" value="NYE95038.1"/>
    <property type="molecule type" value="Genomic_DNA"/>
</dbReference>
<dbReference type="Pfam" id="PF00899">
    <property type="entry name" value="ThiF"/>
    <property type="match status" value="1"/>
</dbReference>
<evidence type="ECO:0000313" key="6">
    <source>
        <dbReference type="Proteomes" id="UP000521748"/>
    </source>
</evidence>
<dbReference type="GO" id="GO:0004792">
    <property type="term" value="F:thiosulfate-cyanide sulfurtransferase activity"/>
    <property type="evidence" value="ECO:0007669"/>
    <property type="project" value="TreeGrafter"/>
</dbReference>
<evidence type="ECO:0000256" key="1">
    <source>
        <dbReference type="ARBA" id="ARBA00022679"/>
    </source>
</evidence>
<evidence type="ECO:0000256" key="3">
    <source>
        <dbReference type="ARBA" id="ARBA00022840"/>
    </source>
</evidence>
<comment type="caution">
    <text evidence="5">The sequence shown here is derived from an EMBL/GenBank/DDBJ whole genome shotgun (WGS) entry which is preliminary data.</text>
</comment>
<dbReference type="PANTHER" id="PTHR10953:SF102">
    <property type="entry name" value="ADENYLYLTRANSFERASE AND SULFURTRANSFERASE MOCS3"/>
    <property type="match status" value="1"/>
</dbReference>
<keyword evidence="5" id="KW-0548">Nucleotidyltransferase</keyword>
<keyword evidence="3" id="KW-0067">ATP-binding</keyword>
<keyword evidence="1 5" id="KW-0808">Transferase</keyword>
<dbReference type="CDD" id="cd00757">
    <property type="entry name" value="ThiF_MoeB_HesA_family"/>
    <property type="match status" value="1"/>
</dbReference>
<dbReference type="RefSeq" id="WP_179388731.1">
    <property type="nucleotide sequence ID" value="NZ_JACBYQ010000001.1"/>
</dbReference>
<dbReference type="AlphaFoldDB" id="A0A7Y9LT01"/>
<dbReference type="CDD" id="cd00158">
    <property type="entry name" value="RHOD"/>
    <property type="match status" value="1"/>
</dbReference>
<keyword evidence="2" id="KW-0547">Nucleotide-binding</keyword>
<dbReference type="GO" id="GO:0016779">
    <property type="term" value="F:nucleotidyltransferase activity"/>
    <property type="evidence" value="ECO:0007669"/>
    <property type="project" value="UniProtKB-KW"/>
</dbReference>
<dbReference type="Proteomes" id="UP000521748">
    <property type="component" value="Unassembled WGS sequence"/>
</dbReference>
<dbReference type="Pfam" id="PF00581">
    <property type="entry name" value="Rhodanese"/>
    <property type="match status" value="1"/>
</dbReference>
<keyword evidence="6" id="KW-1185">Reference proteome</keyword>
<accession>A0A7Y9LT01</accession>
<protein>
    <submittedName>
        <fullName evidence="5">Adenylyltransferase/sulfurtransferase</fullName>
    </submittedName>
</protein>
<dbReference type="GO" id="GO:0005524">
    <property type="term" value="F:ATP binding"/>
    <property type="evidence" value="ECO:0007669"/>
    <property type="project" value="UniProtKB-KW"/>
</dbReference>
<dbReference type="SUPFAM" id="SSF69572">
    <property type="entry name" value="Activating enzymes of the ubiquitin-like proteins"/>
    <property type="match status" value="1"/>
</dbReference>
<dbReference type="InterPro" id="IPR045886">
    <property type="entry name" value="ThiF/MoeB/HesA"/>
</dbReference>